<protein>
    <submittedName>
        <fullName evidence="1">3615_t:CDS:1</fullName>
    </submittedName>
</protein>
<keyword evidence="2" id="KW-1185">Reference proteome</keyword>
<organism evidence="1 2">
    <name type="scientific">Cetraspora pellucida</name>
    <dbReference type="NCBI Taxonomy" id="1433469"/>
    <lineage>
        <taxon>Eukaryota</taxon>
        <taxon>Fungi</taxon>
        <taxon>Fungi incertae sedis</taxon>
        <taxon>Mucoromycota</taxon>
        <taxon>Glomeromycotina</taxon>
        <taxon>Glomeromycetes</taxon>
        <taxon>Diversisporales</taxon>
        <taxon>Gigasporaceae</taxon>
        <taxon>Cetraspora</taxon>
    </lineage>
</organism>
<proteinExistence type="predicted"/>
<reference evidence="1" key="1">
    <citation type="submission" date="2021-06" db="EMBL/GenBank/DDBJ databases">
        <authorList>
            <person name="Kallberg Y."/>
            <person name="Tangrot J."/>
            <person name="Rosling A."/>
        </authorList>
    </citation>
    <scope>NUCLEOTIDE SEQUENCE</scope>
    <source>
        <strain evidence="1">28 12/20/2015</strain>
    </source>
</reference>
<dbReference type="Proteomes" id="UP000789366">
    <property type="component" value="Unassembled WGS sequence"/>
</dbReference>
<accession>A0ACA9RJW9</accession>
<dbReference type="EMBL" id="CAJVPW010074145">
    <property type="protein sequence ID" value="CAG8795915.1"/>
    <property type="molecule type" value="Genomic_DNA"/>
</dbReference>
<comment type="caution">
    <text evidence="1">The sequence shown here is derived from an EMBL/GenBank/DDBJ whole genome shotgun (WGS) entry which is preliminary data.</text>
</comment>
<feature type="non-terminal residue" evidence="1">
    <location>
        <position position="63"/>
    </location>
</feature>
<sequence>FKYADGRRFHNVKNVIYALPNDDDEQDRLHLQHFLIRYLFQSNFSAPIENILSESDSRILDVG</sequence>
<name>A0ACA9RJW9_9GLOM</name>
<evidence type="ECO:0000313" key="1">
    <source>
        <dbReference type="EMBL" id="CAG8795915.1"/>
    </source>
</evidence>
<gene>
    <name evidence="1" type="ORF">SPELUC_LOCUS17624</name>
</gene>
<evidence type="ECO:0000313" key="2">
    <source>
        <dbReference type="Proteomes" id="UP000789366"/>
    </source>
</evidence>
<feature type="non-terminal residue" evidence="1">
    <location>
        <position position="1"/>
    </location>
</feature>